<proteinExistence type="predicted"/>
<dbReference type="Proteomes" id="UP000327013">
    <property type="component" value="Chromosome 5"/>
</dbReference>
<dbReference type="OrthoDB" id="514078at2759"/>
<gene>
    <name evidence="2" type="ORF">FH972_012830</name>
</gene>
<organism evidence="2 3">
    <name type="scientific">Carpinus fangiana</name>
    <dbReference type="NCBI Taxonomy" id="176857"/>
    <lineage>
        <taxon>Eukaryota</taxon>
        <taxon>Viridiplantae</taxon>
        <taxon>Streptophyta</taxon>
        <taxon>Embryophyta</taxon>
        <taxon>Tracheophyta</taxon>
        <taxon>Spermatophyta</taxon>
        <taxon>Magnoliopsida</taxon>
        <taxon>eudicotyledons</taxon>
        <taxon>Gunneridae</taxon>
        <taxon>Pentapetalae</taxon>
        <taxon>rosids</taxon>
        <taxon>fabids</taxon>
        <taxon>Fagales</taxon>
        <taxon>Betulaceae</taxon>
        <taxon>Carpinus</taxon>
    </lineage>
</organism>
<name>A0A5N6R8C2_9ROSI</name>
<feature type="compositionally biased region" description="Basic and acidic residues" evidence="1">
    <location>
        <begin position="175"/>
        <end position="191"/>
    </location>
</feature>
<reference evidence="2 3" key="1">
    <citation type="submission" date="2019-06" db="EMBL/GenBank/DDBJ databases">
        <title>A chromosomal-level reference genome of Carpinus fangiana (Coryloideae, Betulaceae).</title>
        <authorList>
            <person name="Yang X."/>
            <person name="Wang Z."/>
            <person name="Zhang L."/>
            <person name="Hao G."/>
            <person name="Liu J."/>
            <person name="Yang Y."/>
        </authorList>
    </citation>
    <scope>NUCLEOTIDE SEQUENCE [LARGE SCALE GENOMIC DNA]</scope>
    <source>
        <strain evidence="2">Cfa_2016G</strain>
        <tissue evidence="2">Leaf</tissue>
    </source>
</reference>
<dbReference type="AlphaFoldDB" id="A0A5N6R8C2"/>
<evidence type="ECO:0000313" key="3">
    <source>
        <dbReference type="Proteomes" id="UP000327013"/>
    </source>
</evidence>
<evidence type="ECO:0000313" key="2">
    <source>
        <dbReference type="EMBL" id="KAE8056027.1"/>
    </source>
</evidence>
<feature type="compositionally biased region" description="Polar residues" evidence="1">
    <location>
        <begin position="223"/>
        <end position="236"/>
    </location>
</feature>
<feature type="compositionally biased region" description="Basic and acidic residues" evidence="1">
    <location>
        <begin position="698"/>
        <end position="710"/>
    </location>
</feature>
<feature type="region of interest" description="Disordered" evidence="1">
    <location>
        <begin position="277"/>
        <end position="298"/>
    </location>
</feature>
<feature type="region of interest" description="Disordered" evidence="1">
    <location>
        <begin position="684"/>
        <end position="716"/>
    </location>
</feature>
<feature type="region of interest" description="Disordered" evidence="1">
    <location>
        <begin position="157"/>
        <end position="252"/>
    </location>
</feature>
<accession>A0A5N6R8C2</accession>
<sequence>MAERAEGIISGNMNQELENPMILTASSKHVDANNMKKKLEDECGIVSDLTGFDNLRAIRKISGDDETLTNKWSKKKRRTRVKVDQHNYGTATFYDQKDRGGATWRMSVLEAYDKKANPPRRRPGFDLNWCIIEVCKLSTKKGDSLTFNLSPRVVVRSRTSRGGDSDRTPRRRSSGRTDHEVPLDPEVRTETSEPLMQHDAAVQDSSLPSQRRNPRRRGREVMNVNNSHPAQVSSLPNQRRNRRQRNMNGPINNSTIIVAQSTAQLEIQPQVNNYAEREQLRDDSPDPEPYHVQDNPPEIQTNAEEDSLQREGPTQINTQVLDHEINFNAENTGAIISPHREGSVERNTQFDQFRHADQPSFESEIGTNVQPIHAEDAPPRERPVETNAQLVHENNFIAENIGANLGPEIQTNAENIAQEDSQQREWPVETNAHLVHKNNLNAENTEPVEINALLVHENNFNAENIGANPEPEIQTNAENIAQEDSQQREGPVETNAQLVHENNFNAENTRANPEHEIQTNAENIIEEDFHQREGPIETNAQPAKLISGDRTMAPEGRVNRAALDMAHTTKILMQIISGNYKERETGDWKVFADEMCNTFVKAMIDVIALYLDYEKGKEVSTETRKILWNGCDVDPISSFRVVIPGEYMEGETSGCCTTLAQKMFDTVVKATLDGITFYADFKKSIPKDSSKKPGNSKITEHATSEKDKRSVAGSFQ</sequence>
<dbReference type="EMBL" id="CM017325">
    <property type="protein sequence ID" value="KAE8056027.1"/>
    <property type="molecule type" value="Genomic_DNA"/>
</dbReference>
<evidence type="ECO:0000256" key="1">
    <source>
        <dbReference type="SAM" id="MobiDB-lite"/>
    </source>
</evidence>
<protein>
    <submittedName>
        <fullName evidence="2">Uncharacterized protein</fullName>
    </submittedName>
</protein>
<feature type="compositionally biased region" description="Basic and acidic residues" evidence="1">
    <location>
        <begin position="277"/>
        <end position="291"/>
    </location>
</feature>
<keyword evidence="3" id="KW-1185">Reference proteome</keyword>